<evidence type="ECO:0000313" key="2">
    <source>
        <dbReference type="Proteomes" id="UP000247498"/>
    </source>
</evidence>
<dbReference type="PANTHER" id="PTHR11139">
    <property type="entry name" value="ATAXIA TELANGIECTASIA MUTATED ATM -RELATED"/>
    <property type="match status" value="1"/>
</dbReference>
<dbReference type="SUPFAM" id="SSF48371">
    <property type="entry name" value="ARM repeat"/>
    <property type="match status" value="1"/>
</dbReference>
<reference evidence="1 2" key="1">
    <citation type="journal article" date="2018" name="Sci. Rep.">
        <title>Raphidocelis subcapitata (=Pseudokirchneriella subcapitata) provides an insight into genome evolution and environmental adaptations in the Sphaeropleales.</title>
        <authorList>
            <person name="Suzuki S."/>
            <person name="Yamaguchi H."/>
            <person name="Nakajima N."/>
            <person name="Kawachi M."/>
        </authorList>
    </citation>
    <scope>NUCLEOTIDE SEQUENCE [LARGE SCALE GENOMIC DNA]</scope>
    <source>
        <strain evidence="1 2">NIES-35</strain>
    </source>
</reference>
<dbReference type="Gene3D" id="1.25.10.10">
    <property type="entry name" value="Leucine-rich Repeat Variant"/>
    <property type="match status" value="1"/>
</dbReference>
<accession>A0A2V0P6C6</accession>
<proteinExistence type="predicted"/>
<dbReference type="GO" id="GO:0031931">
    <property type="term" value="C:TORC1 complex"/>
    <property type="evidence" value="ECO:0007669"/>
    <property type="project" value="TreeGrafter"/>
</dbReference>
<dbReference type="GO" id="GO:0005737">
    <property type="term" value="C:cytoplasm"/>
    <property type="evidence" value="ECO:0007669"/>
    <property type="project" value="TreeGrafter"/>
</dbReference>
<dbReference type="Proteomes" id="UP000247498">
    <property type="component" value="Unassembled WGS sequence"/>
</dbReference>
<dbReference type="GO" id="GO:0031929">
    <property type="term" value="P:TOR signaling"/>
    <property type="evidence" value="ECO:0007669"/>
    <property type="project" value="TreeGrafter"/>
</dbReference>
<dbReference type="InParanoid" id="A0A2V0P6C6"/>
<dbReference type="InterPro" id="IPR011989">
    <property type="entry name" value="ARM-like"/>
</dbReference>
<protein>
    <submittedName>
        <fullName evidence="1">Target of growth-regulatory PI3K kinase</fullName>
    </submittedName>
</protein>
<dbReference type="InterPro" id="IPR011990">
    <property type="entry name" value="TPR-like_helical_dom_sf"/>
</dbReference>
<dbReference type="STRING" id="307507.A0A2V0P6C6"/>
<organism evidence="1 2">
    <name type="scientific">Raphidocelis subcapitata</name>
    <dbReference type="NCBI Taxonomy" id="307507"/>
    <lineage>
        <taxon>Eukaryota</taxon>
        <taxon>Viridiplantae</taxon>
        <taxon>Chlorophyta</taxon>
        <taxon>core chlorophytes</taxon>
        <taxon>Chlorophyceae</taxon>
        <taxon>CS clade</taxon>
        <taxon>Sphaeropleales</taxon>
        <taxon>Selenastraceae</taxon>
        <taxon>Raphidocelis</taxon>
    </lineage>
</organism>
<comment type="caution">
    <text evidence="1">The sequence shown here is derived from an EMBL/GenBank/DDBJ whole genome shotgun (WGS) entry which is preliminary data.</text>
</comment>
<keyword evidence="2" id="KW-1185">Reference proteome</keyword>
<name>A0A2V0P6C6_9CHLO</name>
<dbReference type="OrthoDB" id="531205at2759"/>
<dbReference type="GO" id="GO:0031932">
    <property type="term" value="C:TORC2 complex"/>
    <property type="evidence" value="ECO:0007669"/>
    <property type="project" value="TreeGrafter"/>
</dbReference>
<sequence length="269" mass="29498">MLAAAGPAAQAGRGVRLGADTLSRLLDDLCKPGALERRREGERQLCEYVEAEARDLSADAFSKFMTEAYARLGAMVKSPDAYKRLGAVLAIDELIGMRAIGDDAARTAAFSSMLRRLFEDSQDLVLLEVGATTLGHLVRSGGPMMADVVERQVRDALPWLNPRLEPSEARRYAAVLILRELADCAPAVFNVHVKSFIDGVWGGLRDPKLHVREASVQALTSVLVLVEKRETRYRYGTIADCYTEMGDFEAAAANYDKYIRIMSTDGTPV</sequence>
<dbReference type="Gene3D" id="1.25.40.10">
    <property type="entry name" value="Tetratricopeptide repeat domain"/>
    <property type="match status" value="1"/>
</dbReference>
<dbReference type="EMBL" id="BDRX01000034">
    <property type="protein sequence ID" value="GBF92737.1"/>
    <property type="molecule type" value="Genomic_DNA"/>
</dbReference>
<dbReference type="InterPro" id="IPR016024">
    <property type="entry name" value="ARM-type_fold"/>
</dbReference>
<evidence type="ECO:0000313" key="1">
    <source>
        <dbReference type="EMBL" id="GBF92737.1"/>
    </source>
</evidence>
<dbReference type="GO" id="GO:0016242">
    <property type="term" value="P:negative regulation of macroautophagy"/>
    <property type="evidence" value="ECO:0007669"/>
    <property type="project" value="TreeGrafter"/>
</dbReference>
<gene>
    <name evidence="1" type="ORF">Rsub_05106</name>
</gene>
<dbReference type="InterPro" id="IPR050517">
    <property type="entry name" value="DDR_Repair_Kinase"/>
</dbReference>
<dbReference type="AlphaFoldDB" id="A0A2V0P6C6"/>
<dbReference type="GO" id="GO:0005634">
    <property type="term" value="C:nucleus"/>
    <property type="evidence" value="ECO:0007669"/>
    <property type="project" value="TreeGrafter"/>
</dbReference>
<dbReference type="PANTHER" id="PTHR11139:SF9">
    <property type="entry name" value="SERINE_THREONINE-PROTEIN KINASE MTOR"/>
    <property type="match status" value="1"/>
</dbReference>
<dbReference type="GO" id="GO:0004674">
    <property type="term" value="F:protein serine/threonine kinase activity"/>
    <property type="evidence" value="ECO:0007669"/>
    <property type="project" value="TreeGrafter"/>
</dbReference>